<dbReference type="AlphaFoldDB" id="A0AAE0N0K1"/>
<reference evidence="1" key="1">
    <citation type="journal article" date="2023" name="Mol. Phylogenet. Evol.">
        <title>Genome-scale phylogeny and comparative genomics of the fungal order Sordariales.</title>
        <authorList>
            <person name="Hensen N."/>
            <person name="Bonometti L."/>
            <person name="Westerberg I."/>
            <person name="Brannstrom I.O."/>
            <person name="Guillou S."/>
            <person name="Cros-Aarteil S."/>
            <person name="Calhoun S."/>
            <person name="Haridas S."/>
            <person name="Kuo A."/>
            <person name="Mondo S."/>
            <person name="Pangilinan J."/>
            <person name="Riley R."/>
            <person name="LaButti K."/>
            <person name="Andreopoulos B."/>
            <person name="Lipzen A."/>
            <person name="Chen C."/>
            <person name="Yan M."/>
            <person name="Daum C."/>
            <person name="Ng V."/>
            <person name="Clum A."/>
            <person name="Steindorff A."/>
            <person name="Ohm R.A."/>
            <person name="Martin F."/>
            <person name="Silar P."/>
            <person name="Natvig D.O."/>
            <person name="Lalanne C."/>
            <person name="Gautier V."/>
            <person name="Ament-Velasquez S.L."/>
            <person name="Kruys A."/>
            <person name="Hutchinson M.I."/>
            <person name="Powell A.J."/>
            <person name="Barry K."/>
            <person name="Miller A.N."/>
            <person name="Grigoriev I.V."/>
            <person name="Debuchy R."/>
            <person name="Gladieux P."/>
            <person name="Hiltunen Thoren M."/>
            <person name="Johannesson H."/>
        </authorList>
    </citation>
    <scope>NUCLEOTIDE SEQUENCE</scope>
    <source>
        <strain evidence="1">CBS 958.72</strain>
    </source>
</reference>
<accession>A0AAE0N0K1</accession>
<gene>
    <name evidence="1" type="ORF">B0T24DRAFT_399119</name>
</gene>
<comment type="caution">
    <text evidence="1">The sequence shown here is derived from an EMBL/GenBank/DDBJ whole genome shotgun (WGS) entry which is preliminary data.</text>
</comment>
<sequence>MVSAAPMIFAMVSGRLAPSPLRSKCLEETELMALTVLFTNLNILWQAGRSQQESRIAHRFSWLIRPVDLVDGHAMAFRCQFSTWPFSTPKQAGNQALYLLVFHEKHRCLIKVPSRHVAYKQMTSRSVSIQSAVISTSGNSEPRDVTAHSPQF</sequence>
<keyword evidence="2" id="KW-1185">Reference proteome</keyword>
<evidence type="ECO:0000313" key="2">
    <source>
        <dbReference type="Proteomes" id="UP001287356"/>
    </source>
</evidence>
<organism evidence="1 2">
    <name type="scientific">Lasiosphaeria ovina</name>
    <dbReference type="NCBI Taxonomy" id="92902"/>
    <lineage>
        <taxon>Eukaryota</taxon>
        <taxon>Fungi</taxon>
        <taxon>Dikarya</taxon>
        <taxon>Ascomycota</taxon>
        <taxon>Pezizomycotina</taxon>
        <taxon>Sordariomycetes</taxon>
        <taxon>Sordariomycetidae</taxon>
        <taxon>Sordariales</taxon>
        <taxon>Lasiosphaeriaceae</taxon>
        <taxon>Lasiosphaeria</taxon>
    </lineage>
</organism>
<dbReference type="Proteomes" id="UP001287356">
    <property type="component" value="Unassembled WGS sequence"/>
</dbReference>
<evidence type="ECO:0000313" key="1">
    <source>
        <dbReference type="EMBL" id="KAK3365743.1"/>
    </source>
</evidence>
<reference evidence="1" key="2">
    <citation type="submission" date="2023-06" db="EMBL/GenBank/DDBJ databases">
        <authorList>
            <consortium name="Lawrence Berkeley National Laboratory"/>
            <person name="Haridas S."/>
            <person name="Hensen N."/>
            <person name="Bonometti L."/>
            <person name="Westerberg I."/>
            <person name="Brannstrom I.O."/>
            <person name="Guillou S."/>
            <person name="Cros-Aarteil S."/>
            <person name="Calhoun S."/>
            <person name="Kuo A."/>
            <person name="Mondo S."/>
            <person name="Pangilinan J."/>
            <person name="Riley R."/>
            <person name="Labutti K."/>
            <person name="Andreopoulos B."/>
            <person name="Lipzen A."/>
            <person name="Chen C."/>
            <person name="Yanf M."/>
            <person name="Daum C."/>
            <person name="Ng V."/>
            <person name="Clum A."/>
            <person name="Steindorff A."/>
            <person name="Ohm R."/>
            <person name="Martin F."/>
            <person name="Silar P."/>
            <person name="Natvig D."/>
            <person name="Lalanne C."/>
            <person name="Gautier V."/>
            <person name="Ament-Velasquez S.L."/>
            <person name="Kruys A."/>
            <person name="Hutchinson M.I."/>
            <person name="Powell A.J."/>
            <person name="Barry K."/>
            <person name="Miller A.N."/>
            <person name="Grigoriev I.V."/>
            <person name="Debuchy R."/>
            <person name="Gladieux P."/>
            <person name="Thoren M.H."/>
            <person name="Johannesson H."/>
        </authorList>
    </citation>
    <scope>NUCLEOTIDE SEQUENCE</scope>
    <source>
        <strain evidence="1">CBS 958.72</strain>
    </source>
</reference>
<proteinExistence type="predicted"/>
<dbReference type="EMBL" id="JAULSN010000008">
    <property type="protein sequence ID" value="KAK3365743.1"/>
    <property type="molecule type" value="Genomic_DNA"/>
</dbReference>
<protein>
    <submittedName>
        <fullName evidence="1">Uncharacterized protein</fullName>
    </submittedName>
</protein>
<name>A0AAE0N0K1_9PEZI</name>